<dbReference type="Proteomes" id="UP000838308">
    <property type="component" value="Unassembled WGS sequence"/>
</dbReference>
<keyword evidence="2" id="KW-1185">Reference proteome</keyword>
<evidence type="ECO:0000313" key="1">
    <source>
        <dbReference type="EMBL" id="CAH2714104.1"/>
    </source>
</evidence>
<name>A0ABN8KLG4_9BACI</name>
<reference evidence="1" key="1">
    <citation type="submission" date="2022-04" db="EMBL/GenBank/DDBJ databases">
        <authorList>
            <person name="Criscuolo A."/>
        </authorList>
    </citation>
    <scope>NUCLEOTIDE SEQUENCE</scope>
    <source>
        <strain evidence="1">CIP111895</strain>
    </source>
</reference>
<comment type="caution">
    <text evidence="1">The sequence shown here is derived from an EMBL/GenBank/DDBJ whole genome shotgun (WGS) entry which is preliminary data.</text>
</comment>
<accession>A0ABN8KLG4</accession>
<evidence type="ECO:0000313" key="2">
    <source>
        <dbReference type="Proteomes" id="UP000838308"/>
    </source>
</evidence>
<dbReference type="RefSeq" id="WP_248734434.1">
    <property type="nucleotide sequence ID" value="NZ_CALBWS010000005.1"/>
</dbReference>
<protein>
    <submittedName>
        <fullName evidence="1">Uncharacterized protein</fullName>
    </submittedName>
</protein>
<proteinExistence type="predicted"/>
<sequence>MIAAMQDLINLLKSNNLKDRKKAIDGLQNWNYQLEMDDVIHLLEEAGKIWPISDEDWDDPSLALVQAACVFIHEDMLPVFERNIFKYSYQAINLVLSGLIILNSESATLLYKKTFSKLYFQASFIPAYEERNLIFEQKDRTMTAIEALVENNIYLHPWYEWYYHFLVTMGLQHQYITSEDVPLDKDFIIEKLQSLFDQYLEYDKEYT</sequence>
<dbReference type="EMBL" id="CALBWS010000005">
    <property type="protein sequence ID" value="CAH2714104.1"/>
    <property type="molecule type" value="Genomic_DNA"/>
</dbReference>
<gene>
    <name evidence="1" type="ORF">BACCIP111895_01258</name>
</gene>
<organism evidence="1 2">
    <name type="scientific">Neobacillus rhizosphaerae</name>
    <dbReference type="NCBI Taxonomy" id="2880965"/>
    <lineage>
        <taxon>Bacteria</taxon>
        <taxon>Bacillati</taxon>
        <taxon>Bacillota</taxon>
        <taxon>Bacilli</taxon>
        <taxon>Bacillales</taxon>
        <taxon>Bacillaceae</taxon>
        <taxon>Neobacillus</taxon>
    </lineage>
</organism>